<comment type="caution">
    <text evidence="1">The sequence shown here is derived from an EMBL/GenBank/DDBJ whole genome shotgun (WGS) entry which is preliminary data.</text>
</comment>
<accession>A0ABP5FK02</accession>
<organism evidence="1 2">
    <name type="scientific">Catenulispora yoronensis</name>
    <dbReference type="NCBI Taxonomy" id="450799"/>
    <lineage>
        <taxon>Bacteria</taxon>
        <taxon>Bacillati</taxon>
        <taxon>Actinomycetota</taxon>
        <taxon>Actinomycetes</taxon>
        <taxon>Catenulisporales</taxon>
        <taxon>Catenulisporaceae</taxon>
        <taxon>Catenulispora</taxon>
    </lineage>
</organism>
<name>A0ABP5FK02_9ACTN</name>
<dbReference type="Proteomes" id="UP001500751">
    <property type="component" value="Unassembled WGS sequence"/>
</dbReference>
<protein>
    <recommendedName>
        <fullName evidence="3">PE-PGRS family protein</fullName>
    </recommendedName>
</protein>
<evidence type="ECO:0000313" key="2">
    <source>
        <dbReference type="Proteomes" id="UP001500751"/>
    </source>
</evidence>
<dbReference type="EMBL" id="BAAAQN010000014">
    <property type="protein sequence ID" value="GAA2028339.1"/>
    <property type="molecule type" value="Genomic_DNA"/>
</dbReference>
<reference evidence="2" key="1">
    <citation type="journal article" date="2019" name="Int. J. Syst. Evol. Microbiol.">
        <title>The Global Catalogue of Microorganisms (GCM) 10K type strain sequencing project: providing services to taxonomists for standard genome sequencing and annotation.</title>
        <authorList>
            <consortium name="The Broad Institute Genomics Platform"/>
            <consortium name="The Broad Institute Genome Sequencing Center for Infectious Disease"/>
            <person name="Wu L."/>
            <person name="Ma J."/>
        </authorList>
    </citation>
    <scope>NUCLEOTIDE SEQUENCE [LARGE SCALE GENOMIC DNA]</scope>
    <source>
        <strain evidence="2">JCM 16014</strain>
    </source>
</reference>
<evidence type="ECO:0000313" key="1">
    <source>
        <dbReference type="EMBL" id="GAA2028339.1"/>
    </source>
</evidence>
<keyword evidence="2" id="KW-1185">Reference proteome</keyword>
<gene>
    <name evidence="1" type="ORF">GCM10009839_29240</name>
</gene>
<dbReference type="RefSeq" id="WP_344666122.1">
    <property type="nucleotide sequence ID" value="NZ_BAAAQN010000014.1"/>
</dbReference>
<proteinExistence type="predicted"/>
<evidence type="ECO:0008006" key="3">
    <source>
        <dbReference type="Google" id="ProtNLM"/>
    </source>
</evidence>
<sequence length="669" mass="73029">MRMTDGVFDDPLFGAEPVSPERAAALTRFVSLLGSARPADVRPVLAALPAADVAAAVDGVQGWLSLPVREYLLVEGPGRALGVLFRHVMVNRGDMPTGTVNRILARCDPDADAGVFACPDVHAAGWARTMILRHRRGPDGRPIIPPLVKRSLLEALADGAPTSRLLAEVAEADDPELVLALLPHARRLGARDAGHVIKTLDAHGLRREAKGKRELWARRKYPIRFMILGFRRVTAVSKMHVLNRRLILDPGKGEEAMTLDRYRELVAGARPESAGGYTAARQAAWLGLRTGSLSPAEILEHTRPAALAVSLADCDGTDMWRPGEARASDNVRALIARDASERLGNDPKRWARVIARVNSYAGTVPELLADPDPFAGHQHWSSVDYSSLIRSDFHAANVLLAMAARDVADRALVTKRMKRTITRAAGNPPLCRPLTDCIIARGTAPQREQLAANEATPDSVLARLIEVTQRTEVLLAILERELVGPDVVTEVFAVMPRDRGLKEWIVETVSFDPAMALKALRCTADDPEWILRVLRAANNEFDEPGRMAAYVLLAEVAGVEAVWALEQERVGTLADMEPSVRASMASGDAEPLIEAAWNSPIEMTDVPLAELASLEDALERPLVRPVVDLIRTVLDGHTERWLQLADLLMERPYATDEELITEIAARNAA</sequence>